<organism evidence="5 6">
    <name type="scientific">Brevibacillus brevis</name>
    <name type="common">Bacillus brevis</name>
    <dbReference type="NCBI Taxonomy" id="1393"/>
    <lineage>
        <taxon>Bacteria</taxon>
        <taxon>Bacillati</taxon>
        <taxon>Bacillota</taxon>
        <taxon>Bacilli</taxon>
        <taxon>Bacillales</taxon>
        <taxon>Paenibacillaceae</taxon>
        <taxon>Brevibacillus</taxon>
    </lineage>
</organism>
<evidence type="ECO:0000256" key="2">
    <source>
        <dbReference type="ARBA" id="ARBA00023125"/>
    </source>
</evidence>
<evidence type="ECO:0000256" key="1">
    <source>
        <dbReference type="ARBA" id="ARBA00023015"/>
    </source>
</evidence>
<reference evidence="5 6" key="1">
    <citation type="submission" date="2019-07" db="EMBL/GenBank/DDBJ databases">
        <title>Characterization of Brevibacillus brevis HK544, as a potential biocontrol agent.</title>
        <authorList>
            <person name="Kim H."/>
        </authorList>
    </citation>
    <scope>NUCLEOTIDE SEQUENCE [LARGE SCALE GENOMIC DNA]</scope>
    <source>
        <strain evidence="5 6">HK544</strain>
    </source>
</reference>
<dbReference type="Proteomes" id="UP000317713">
    <property type="component" value="Chromosome"/>
</dbReference>
<dbReference type="SUPFAM" id="SSF48452">
    <property type="entry name" value="TPR-like"/>
    <property type="match status" value="1"/>
</dbReference>
<evidence type="ECO:0000313" key="5">
    <source>
        <dbReference type="EMBL" id="QDS32640.1"/>
    </source>
</evidence>
<dbReference type="Gene3D" id="3.40.50.300">
    <property type="entry name" value="P-loop containing nucleotide triphosphate hydrolases"/>
    <property type="match status" value="1"/>
</dbReference>
<dbReference type="PRINTS" id="PR00038">
    <property type="entry name" value="HTHLUXR"/>
</dbReference>
<dbReference type="PANTHER" id="PTHR44688:SF16">
    <property type="entry name" value="DNA-BINDING TRANSCRIPTIONAL ACTIVATOR DEVR_DOSR"/>
    <property type="match status" value="1"/>
</dbReference>
<dbReference type="SUPFAM" id="SSF52540">
    <property type="entry name" value="P-loop containing nucleoside triphosphate hydrolases"/>
    <property type="match status" value="1"/>
</dbReference>
<dbReference type="SUPFAM" id="SSF46894">
    <property type="entry name" value="C-terminal effector domain of the bipartite response regulators"/>
    <property type="match status" value="1"/>
</dbReference>
<name>A0A517I182_BREBE</name>
<dbReference type="AlphaFoldDB" id="A0A517I182"/>
<dbReference type="PANTHER" id="PTHR44688">
    <property type="entry name" value="DNA-BINDING TRANSCRIPTIONAL ACTIVATOR DEVR_DOSR"/>
    <property type="match status" value="1"/>
</dbReference>
<dbReference type="InterPro" id="IPR059106">
    <property type="entry name" value="WHD_MalT"/>
</dbReference>
<dbReference type="InterPro" id="IPR016032">
    <property type="entry name" value="Sig_transdc_resp-reg_C-effctor"/>
</dbReference>
<dbReference type="EMBL" id="CP042161">
    <property type="protein sequence ID" value="QDS32640.1"/>
    <property type="molecule type" value="Genomic_DNA"/>
</dbReference>
<dbReference type="Pfam" id="PF00196">
    <property type="entry name" value="GerE"/>
    <property type="match status" value="1"/>
</dbReference>
<sequence length="866" mass="98580">MLHHSIMLKTKTAMPAVRSNSVHRSRLLQKMDAGLQCRLTTLYAPAGYGKTTLLSQWAHQYGGTTVWLSLDEMDNDLIRFWRYIVFTLSESDFTELSERMEPAMKATSHTSILTFIDSLLNELASTTQPLAIILDDYHVISDETIHNSLAYFLEYVPSHVHLYIASRNTLPFSTVKWNVRHEVCHIESGQFLFSLQETDSFYRQVHDLPLTEMQIEQLVKSTEGWIAGLQLAAISLVNMENYDQFFAGFTGSHRNISEYLFHEVIMLLPEEERSFLLKTSVLARMDAHVCHALTSLPQPHCQQMLTHLHHQNIFIIPLDDYGTWYRYHHLFADFLRNQLEQTAPGEARELHRLASESYAERGMLDEAIDHAIAAADYKLAVSFLAQHIPVLLQRGEFSSFLRTLDSIPDHANYFSPLFRLIYTFLLVTCVQIDRAEVALTELEQSIAFIEDSTEQQQFLSGLFFVRANLVFATMDFERWFASSSQLSGGLPESPLFYHFNYNTTEPFIRRTRFGLKGILSDQTELVGNQFSDILEAHGWKDSLINLYVVQALAEGFYEENRLEVTLDYLQRVRFVALHKQIPGLLVPYVLTSAKIKLVEGNFSAARKIVSETIETVASWGVPYWFSPLQAFLAHIAIQEGDIALAKAELSKLPPSIFNHPSIQRELEVLTYVRLLLAQQQEQEALRILAILKPSSIREELLISQVEIAVLQALAHQQCGNKKEALAFLHEALLIGGNNCYVRSFLDEGTAMSHLLHDYQLRLKKRSQQPGPSVSVSYVNQLLSLFPKKMEKRKAPLIEPLTGKEMIILSMLAQGASNKMIADELGNTLGTVKVYLHRIYGKLDVTNRTQALLKAQEISLLENSPID</sequence>
<dbReference type="Gene3D" id="1.25.40.10">
    <property type="entry name" value="Tetratricopeptide repeat domain"/>
    <property type="match status" value="1"/>
</dbReference>
<keyword evidence="2" id="KW-0238">DNA-binding</keyword>
<dbReference type="InterPro" id="IPR036388">
    <property type="entry name" value="WH-like_DNA-bd_sf"/>
</dbReference>
<dbReference type="Gene3D" id="1.10.10.10">
    <property type="entry name" value="Winged helix-like DNA-binding domain superfamily/Winged helix DNA-binding domain"/>
    <property type="match status" value="1"/>
</dbReference>
<feature type="domain" description="HTH luxR-type" evidence="4">
    <location>
        <begin position="793"/>
        <end position="858"/>
    </location>
</feature>
<evidence type="ECO:0000256" key="3">
    <source>
        <dbReference type="ARBA" id="ARBA00023163"/>
    </source>
</evidence>
<dbReference type="CDD" id="cd06170">
    <property type="entry name" value="LuxR_C_like"/>
    <property type="match status" value="1"/>
</dbReference>
<dbReference type="InterPro" id="IPR041617">
    <property type="entry name" value="TPR_MalT"/>
</dbReference>
<dbReference type="Pfam" id="PF17874">
    <property type="entry name" value="TPR_MalT"/>
    <property type="match status" value="1"/>
</dbReference>
<dbReference type="SMART" id="SM00421">
    <property type="entry name" value="HTH_LUXR"/>
    <property type="match status" value="1"/>
</dbReference>
<accession>A0A517I182</accession>
<dbReference type="GO" id="GO:0006355">
    <property type="term" value="P:regulation of DNA-templated transcription"/>
    <property type="evidence" value="ECO:0007669"/>
    <property type="project" value="InterPro"/>
</dbReference>
<gene>
    <name evidence="5" type="ORF">FPS98_00845</name>
</gene>
<keyword evidence="3" id="KW-0804">Transcription</keyword>
<dbReference type="InterPro" id="IPR000792">
    <property type="entry name" value="Tscrpt_reg_LuxR_C"/>
</dbReference>
<dbReference type="PROSITE" id="PS50043">
    <property type="entry name" value="HTH_LUXR_2"/>
    <property type="match status" value="1"/>
</dbReference>
<evidence type="ECO:0000313" key="6">
    <source>
        <dbReference type="Proteomes" id="UP000317713"/>
    </source>
</evidence>
<dbReference type="InterPro" id="IPR011990">
    <property type="entry name" value="TPR-like_helical_dom_sf"/>
</dbReference>
<keyword evidence="1" id="KW-0805">Transcription regulation</keyword>
<dbReference type="RefSeq" id="WP_144612679.1">
    <property type="nucleotide sequence ID" value="NZ_CP042161.1"/>
</dbReference>
<dbReference type="GO" id="GO:0003677">
    <property type="term" value="F:DNA binding"/>
    <property type="evidence" value="ECO:0007669"/>
    <property type="project" value="UniProtKB-KW"/>
</dbReference>
<protein>
    <submittedName>
        <fullName evidence="5">Transcriptional regulator</fullName>
    </submittedName>
</protein>
<dbReference type="InterPro" id="IPR027417">
    <property type="entry name" value="P-loop_NTPase"/>
</dbReference>
<evidence type="ECO:0000259" key="4">
    <source>
        <dbReference type="PROSITE" id="PS50043"/>
    </source>
</evidence>
<proteinExistence type="predicted"/>
<dbReference type="Pfam" id="PF25873">
    <property type="entry name" value="WHD_MalT"/>
    <property type="match status" value="1"/>
</dbReference>